<reference evidence="6 7" key="1">
    <citation type="submission" date="2019-01" db="EMBL/GenBank/DDBJ databases">
        <authorList>
            <person name="Chen W.-M."/>
        </authorList>
    </citation>
    <scope>NUCLEOTIDE SEQUENCE [LARGE SCALE GENOMIC DNA]</scope>
    <source>
        <strain evidence="6 7">TLA-22</strain>
    </source>
</reference>
<dbReference type="GO" id="GO:0003677">
    <property type="term" value="F:DNA binding"/>
    <property type="evidence" value="ECO:0007669"/>
    <property type="project" value="UniProtKB-KW"/>
</dbReference>
<dbReference type="InterPro" id="IPR036388">
    <property type="entry name" value="WH-like_DNA-bd_sf"/>
</dbReference>
<dbReference type="Pfam" id="PF03466">
    <property type="entry name" value="LysR_substrate"/>
    <property type="match status" value="1"/>
</dbReference>
<comment type="similarity">
    <text evidence="1">Belongs to the LysR transcriptional regulatory family.</text>
</comment>
<gene>
    <name evidence="6" type="ORF">ENE74_16300</name>
</gene>
<dbReference type="InterPro" id="IPR036390">
    <property type="entry name" value="WH_DNA-bd_sf"/>
</dbReference>
<evidence type="ECO:0000259" key="5">
    <source>
        <dbReference type="PROSITE" id="PS50931"/>
    </source>
</evidence>
<keyword evidence="7" id="KW-1185">Reference proteome</keyword>
<dbReference type="SUPFAM" id="SSF46785">
    <property type="entry name" value="Winged helix' DNA-binding domain"/>
    <property type="match status" value="1"/>
</dbReference>
<protein>
    <submittedName>
        <fullName evidence="6">LysR family transcriptional regulator</fullName>
    </submittedName>
</protein>
<proteinExistence type="inferred from homology"/>
<dbReference type="PANTHER" id="PTHR30118">
    <property type="entry name" value="HTH-TYPE TRANSCRIPTIONAL REGULATOR LEUO-RELATED"/>
    <property type="match status" value="1"/>
</dbReference>
<name>A0A437J3P8_9SPHN</name>
<evidence type="ECO:0000313" key="7">
    <source>
        <dbReference type="Proteomes" id="UP000282977"/>
    </source>
</evidence>
<dbReference type="InterPro" id="IPR050389">
    <property type="entry name" value="LysR-type_TF"/>
</dbReference>
<evidence type="ECO:0000256" key="4">
    <source>
        <dbReference type="ARBA" id="ARBA00023163"/>
    </source>
</evidence>
<dbReference type="GO" id="GO:0003700">
    <property type="term" value="F:DNA-binding transcription factor activity"/>
    <property type="evidence" value="ECO:0007669"/>
    <property type="project" value="InterPro"/>
</dbReference>
<evidence type="ECO:0000313" key="6">
    <source>
        <dbReference type="EMBL" id="RVT39133.1"/>
    </source>
</evidence>
<keyword evidence="3" id="KW-0238">DNA-binding</keyword>
<dbReference type="PRINTS" id="PR00039">
    <property type="entry name" value="HTHLYSR"/>
</dbReference>
<dbReference type="Gene3D" id="3.40.190.10">
    <property type="entry name" value="Periplasmic binding protein-like II"/>
    <property type="match status" value="2"/>
</dbReference>
<dbReference type="InterPro" id="IPR005119">
    <property type="entry name" value="LysR_subst-bd"/>
</dbReference>
<feature type="domain" description="HTH lysR-type" evidence="5">
    <location>
        <begin position="6"/>
        <end position="63"/>
    </location>
</feature>
<dbReference type="Gene3D" id="1.10.10.10">
    <property type="entry name" value="Winged helix-like DNA-binding domain superfamily/Winged helix DNA-binding domain"/>
    <property type="match status" value="1"/>
</dbReference>
<accession>A0A437J3P8</accession>
<dbReference type="SUPFAM" id="SSF53850">
    <property type="entry name" value="Periplasmic binding protein-like II"/>
    <property type="match status" value="1"/>
</dbReference>
<dbReference type="Proteomes" id="UP000282977">
    <property type="component" value="Unassembled WGS sequence"/>
</dbReference>
<evidence type="ECO:0000256" key="2">
    <source>
        <dbReference type="ARBA" id="ARBA00023015"/>
    </source>
</evidence>
<keyword evidence="2" id="KW-0805">Transcription regulation</keyword>
<keyword evidence="4" id="KW-0804">Transcription</keyword>
<organism evidence="6 7">
    <name type="scientific">Sphingobium algorifonticola</name>
    <dbReference type="NCBI Taxonomy" id="2008318"/>
    <lineage>
        <taxon>Bacteria</taxon>
        <taxon>Pseudomonadati</taxon>
        <taxon>Pseudomonadota</taxon>
        <taxon>Alphaproteobacteria</taxon>
        <taxon>Sphingomonadales</taxon>
        <taxon>Sphingomonadaceae</taxon>
        <taxon>Sphingobium</taxon>
    </lineage>
</organism>
<dbReference type="AlphaFoldDB" id="A0A437J3P8"/>
<evidence type="ECO:0000256" key="3">
    <source>
        <dbReference type="ARBA" id="ARBA00023125"/>
    </source>
</evidence>
<evidence type="ECO:0000256" key="1">
    <source>
        <dbReference type="ARBA" id="ARBA00009437"/>
    </source>
</evidence>
<comment type="caution">
    <text evidence="6">The sequence shown here is derived from an EMBL/GenBank/DDBJ whole genome shotgun (WGS) entry which is preliminary data.</text>
</comment>
<dbReference type="OrthoDB" id="8339333at2"/>
<dbReference type="PANTHER" id="PTHR30118:SF6">
    <property type="entry name" value="HTH-TYPE TRANSCRIPTIONAL REGULATOR LEUO"/>
    <property type="match status" value="1"/>
</dbReference>
<sequence>MRFKGLDLNLLVAFNVLMDTRSVSRAAHQLNLSQPAMSAALGRLRDYFGDDLLVLQGKRMFPTPYAESLVPMVQDTLRRIDALITTSTSFDPETSQRVFRLIASDYITAAVIAPLSRHLAHVAPGIRLEVVLPSDGSADLIAQGAFDLLITPEEFINPSQPAELLFEERHVIVGWNKNPIFKRTISLDDIVSAGHVSVHMGNQRTSAFADSVMDKLGHFRRIDMTASSFTVVPWLIIETDRLALMHERLARCMAQMFPLAMASIPFSFPAMREMMQFNHARSADDGLAWLRDELRRHSALD</sequence>
<dbReference type="PROSITE" id="PS50931">
    <property type="entry name" value="HTH_LYSR"/>
    <property type="match status" value="1"/>
</dbReference>
<dbReference type="InterPro" id="IPR000847">
    <property type="entry name" value="LysR_HTH_N"/>
</dbReference>
<dbReference type="EMBL" id="RZUL01000010">
    <property type="protein sequence ID" value="RVT39133.1"/>
    <property type="molecule type" value="Genomic_DNA"/>
</dbReference>
<dbReference type="Pfam" id="PF00126">
    <property type="entry name" value="HTH_1"/>
    <property type="match status" value="1"/>
</dbReference>